<dbReference type="InterPro" id="IPR001707">
    <property type="entry name" value="Cmp_AcTrfase"/>
</dbReference>
<organism evidence="2 3">
    <name type="scientific">Lysinibacillus pakistanensis</name>
    <dbReference type="NCBI Taxonomy" id="759811"/>
    <lineage>
        <taxon>Bacteria</taxon>
        <taxon>Bacillati</taxon>
        <taxon>Bacillota</taxon>
        <taxon>Bacilli</taxon>
        <taxon>Bacillales</taxon>
        <taxon>Bacillaceae</taxon>
        <taxon>Lysinibacillus</taxon>
    </lineage>
</organism>
<dbReference type="EC" id="2.3.1.28" evidence="2"/>
<dbReference type="AlphaFoldDB" id="A0AAX3WP41"/>
<dbReference type="SMART" id="SM01059">
    <property type="entry name" value="CAT"/>
    <property type="match status" value="1"/>
</dbReference>
<dbReference type="GO" id="GO:0008811">
    <property type="term" value="F:chloramphenicol O-acetyltransferase activity"/>
    <property type="evidence" value="ECO:0007669"/>
    <property type="project" value="UniProtKB-EC"/>
</dbReference>
<dbReference type="Proteomes" id="UP001178322">
    <property type="component" value="Chromosome"/>
</dbReference>
<dbReference type="Pfam" id="PF00302">
    <property type="entry name" value="CAT"/>
    <property type="match status" value="1"/>
</dbReference>
<keyword evidence="2" id="KW-0012">Acyltransferase</keyword>
<dbReference type="EMBL" id="CP126101">
    <property type="protein sequence ID" value="WHY49598.1"/>
    <property type="molecule type" value="Genomic_DNA"/>
</dbReference>
<proteinExistence type="predicted"/>
<reference evidence="2" key="1">
    <citation type="submission" date="2023-05" db="EMBL/GenBank/DDBJ databases">
        <title>Comparative genomics of Bacillaceae isolates and their secondary metabolite potential.</title>
        <authorList>
            <person name="Song L."/>
            <person name="Nielsen L.J."/>
            <person name="Mohite O."/>
            <person name="Xu X."/>
            <person name="Weber T."/>
            <person name="Kovacs A.T."/>
        </authorList>
    </citation>
    <scope>NUCLEOTIDE SEQUENCE</scope>
    <source>
        <strain evidence="2">LY1</strain>
    </source>
</reference>
<dbReference type="PANTHER" id="PTHR38474">
    <property type="entry name" value="SLR0299 PROTEIN"/>
    <property type="match status" value="1"/>
</dbReference>
<name>A0AAX3WP41_9BACI</name>
<keyword evidence="2" id="KW-0808">Transferase</keyword>
<evidence type="ECO:0000313" key="3">
    <source>
        <dbReference type="Proteomes" id="UP001178322"/>
    </source>
</evidence>
<dbReference type="SUPFAM" id="SSF52777">
    <property type="entry name" value="CoA-dependent acyltransferases"/>
    <property type="match status" value="1"/>
</dbReference>
<feature type="active site" description="Proton acceptor" evidence="1">
    <location>
        <position position="189"/>
    </location>
</feature>
<accession>A0AAX3WP41</accession>
<dbReference type="InterPro" id="IPR023213">
    <property type="entry name" value="CAT-like_dom_sf"/>
</dbReference>
<dbReference type="Gene3D" id="3.30.559.10">
    <property type="entry name" value="Chloramphenicol acetyltransferase-like domain"/>
    <property type="match status" value="1"/>
</dbReference>
<dbReference type="PIRSF" id="PIRSF000440">
    <property type="entry name" value="CAT"/>
    <property type="match status" value="1"/>
</dbReference>
<dbReference type="RefSeq" id="WP_283868332.1">
    <property type="nucleotide sequence ID" value="NZ_CP126101.1"/>
</dbReference>
<protein>
    <submittedName>
        <fullName evidence="2">Type A chloramphenicol O-acetyltransferase</fullName>
        <ecNumber evidence="2">2.3.1.28</ecNumber>
    </submittedName>
</protein>
<gene>
    <name evidence="2" type="primary">catA</name>
    <name evidence="2" type="ORF">QNH24_14765</name>
</gene>
<dbReference type="PANTHER" id="PTHR38474:SF2">
    <property type="entry name" value="CHLORAMPHENICOL ACETYLTRANSFERASE"/>
    <property type="match status" value="1"/>
</dbReference>
<evidence type="ECO:0000313" key="2">
    <source>
        <dbReference type="EMBL" id="WHY49598.1"/>
    </source>
</evidence>
<evidence type="ECO:0000256" key="1">
    <source>
        <dbReference type="PIRSR" id="PIRSR000440-1"/>
    </source>
</evidence>
<sequence>MIFNKIDRKNWQRHEYFEHYMTQQTTFSMTSEIDISIFYKNIKDHNFKFYPAFIYLVTKAINSNIAFRTCFNSQGELGYWEKLNPSYTIFNEETKTFSSIWTETSDNFRQFHQDYESDVTNYNGRIRLFPKSPIPENIFHISMIPWCSFTGFNLNIHNENNYLLPIITAGKFVHKQNAICLPVSLQMHHAVCDGYHASLFMNYLQSFADESYGWLNMTH</sequence>
<dbReference type="NCBIfam" id="NF000491">
    <property type="entry name" value="chloram_CatA"/>
    <property type="match status" value="1"/>
</dbReference>